<name>S4VN04_BORHE</name>
<keyword evidence="1" id="KW-0614">Plasmid</keyword>
<reference evidence="1" key="1">
    <citation type="submission" date="2012-01" db="EMBL/GenBank/DDBJ databases">
        <authorList>
            <person name="Campeau S.A."/>
            <person name="Porcella S.F."/>
            <person name="Schwan T.G."/>
            <person name="Barbour A.G."/>
        </authorList>
    </citation>
    <scope>NUCLEOTIDE SEQUENCE</scope>
    <source>
        <strain evidence="1">HS1</strain>
        <plasmid evidence="1">lp174</plasmid>
    </source>
</reference>
<proteinExistence type="predicted"/>
<dbReference type="AlphaFoldDB" id="S4VN04"/>
<organism evidence="1">
    <name type="scientific">Borrelia hermsii</name>
    <dbReference type="NCBI Taxonomy" id="140"/>
    <lineage>
        <taxon>Bacteria</taxon>
        <taxon>Pseudomonadati</taxon>
        <taxon>Spirochaetota</taxon>
        <taxon>Spirochaetia</taxon>
        <taxon>Spirochaetales</taxon>
        <taxon>Borreliaceae</taxon>
        <taxon>Borrelia</taxon>
    </lineage>
</organism>
<gene>
    <name evidence="1" type="ORF">BHA001</name>
</gene>
<geneLocation type="plasmid" evidence="1">
    <name>lp174</name>
</geneLocation>
<evidence type="ECO:0000313" key="1">
    <source>
        <dbReference type="EMBL" id="AGO68800.1"/>
    </source>
</evidence>
<dbReference type="EMBL" id="HM008709">
    <property type="protein sequence ID" value="AGO68800.1"/>
    <property type="molecule type" value="Genomic_DNA"/>
</dbReference>
<reference evidence="1" key="2">
    <citation type="journal article" date="2013" name="J. Bacteriol.">
        <title>Large linear plasmids of Borrelia species that cause relapsing fever.</title>
        <authorList>
            <person name="Miller S.C."/>
            <person name="Porcella S.F."/>
            <person name="Raffel S.J."/>
            <person name="Schwan T.G."/>
            <person name="Barbour A.G."/>
        </authorList>
    </citation>
    <scope>NUCLEOTIDE SEQUENCE</scope>
    <source>
        <strain evidence="1">HS1</strain>
        <plasmid evidence="1">lp174</plasmid>
    </source>
</reference>
<sequence>MLYSLLFGLYKLRSECSSLSCKFEVSYEYRNVVVKFLKMINDMMRDVVSVF</sequence>
<protein>
    <submittedName>
        <fullName evidence="1">Uncharacterized protein</fullName>
    </submittedName>
</protein>
<accession>S4VN04</accession>